<organism evidence="3">
    <name type="scientific">Acidicaldus sp</name>
    <dbReference type="NCBI Taxonomy" id="1872105"/>
    <lineage>
        <taxon>Bacteria</taxon>
        <taxon>Pseudomonadati</taxon>
        <taxon>Pseudomonadota</taxon>
        <taxon>Alphaproteobacteria</taxon>
        <taxon>Acetobacterales</taxon>
        <taxon>Acetobacteraceae</taxon>
        <taxon>Acidicaldus</taxon>
    </lineage>
</organism>
<sequence>MRHMIKPLAAGALAAALASGTALASTIPVTWDPGASSPVLDAGVSFTQNNQVISDFSLTTISSTGAFTDTGYLPITQFQLSGNAVSGTGLGTSYSMYYHFTATGQFYLNSNFTNPGFSPSAAYAQFTGVSYTLMGNTSPNATYSATISGGPTISTTGSLFTLASGSLAPAGGTGSVVSSIPAADVYLTFAAAAGEGGFFTAPPPTGYLGLNLESAFTNTSGVASVGPCPGGECIVVNGGGGDANFVPEPASLALLGSGILGLGLVRRRRNSM</sequence>
<dbReference type="AlphaFoldDB" id="A0A8J4HAH9"/>
<evidence type="ECO:0000256" key="1">
    <source>
        <dbReference type="SAM" id="SignalP"/>
    </source>
</evidence>
<dbReference type="NCBIfam" id="NF033554">
    <property type="entry name" value="floc_PepA"/>
    <property type="match status" value="1"/>
</dbReference>
<feature type="chain" id="PRO_5035247913" evidence="1">
    <location>
        <begin position="25"/>
        <end position="272"/>
    </location>
</feature>
<evidence type="ECO:0000259" key="2">
    <source>
        <dbReference type="Pfam" id="PF07589"/>
    </source>
</evidence>
<dbReference type="InterPro" id="IPR013424">
    <property type="entry name" value="Ice-binding_C"/>
</dbReference>
<gene>
    <name evidence="3" type="primary">pepA</name>
    <name evidence="3" type="ORF">ENY07_02215</name>
</gene>
<proteinExistence type="predicted"/>
<name>A0A8J4HAH9_9PROT</name>
<reference evidence="3" key="1">
    <citation type="journal article" date="2020" name="mSystems">
        <title>Genome- and Community-Level Interaction Insights into Carbon Utilization and Element Cycling Functions of Hydrothermarchaeota in Hydrothermal Sediment.</title>
        <authorList>
            <person name="Zhou Z."/>
            <person name="Liu Y."/>
            <person name="Xu W."/>
            <person name="Pan J."/>
            <person name="Luo Z.H."/>
            <person name="Li M."/>
        </authorList>
    </citation>
    <scope>NUCLEOTIDE SEQUENCE</scope>
    <source>
        <strain evidence="3">SpSt-997</strain>
    </source>
</reference>
<comment type="caution">
    <text evidence="3">The sequence shown here is derived from an EMBL/GenBank/DDBJ whole genome shotgun (WGS) entry which is preliminary data.</text>
</comment>
<evidence type="ECO:0000313" key="3">
    <source>
        <dbReference type="EMBL" id="HGC42025.1"/>
    </source>
</evidence>
<protein>
    <submittedName>
        <fullName evidence="3">Flocculation-associated PEP-CTERM protein PepA</fullName>
    </submittedName>
</protein>
<dbReference type="EMBL" id="DTQM01000046">
    <property type="protein sequence ID" value="HGC42025.1"/>
    <property type="molecule type" value="Genomic_DNA"/>
</dbReference>
<dbReference type="NCBIfam" id="TIGR02595">
    <property type="entry name" value="PEP_CTERM"/>
    <property type="match status" value="1"/>
</dbReference>
<feature type="domain" description="Ice-binding protein C-terminal" evidence="2">
    <location>
        <begin position="246"/>
        <end position="268"/>
    </location>
</feature>
<dbReference type="Pfam" id="PF07589">
    <property type="entry name" value="PEP-CTERM"/>
    <property type="match status" value="1"/>
</dbReference>
<feature type="signal peptide" evidence="1">
    <location>
        <begin position="1"/>
        <end position="24"/>
    </location>
</feature>
<dbReference type="InterPro" id="IPR022472">
    <property type="entry name" value="VPLPA-CTERM"/>
</dbReference>
<dbReference type="NCBIfam" id="TIGR03370">
    <property type="entry name" value="VPLPA-CTERM"/>
    <property type="match status" value="1"/>
</dbReference>
<keyword evidence="1" id="KW-0732">Signal</keyword>
<accession>A0A8J4HAH9</accession>